<evidence type="ECO:0000256" key="4">
    <source>
        <dbReference type="ARBA" id="ARBA00023136"/>
    </source>
</evidence>
<evidence type="ECO:0000256" key="2">
    <source>
        <dbReference type="ARBA" id="ARBA00022692"/>
    </source>
</evidence>
<dbReference type="InterPro" id="IPR013057">
    <property type="entry name" value="AA_transpt_TM"/>
</dbReference>
<feature type="transmembrane region" description="Helical" evidence="5">
    <location>
        <begin position="37"/>
        <end position="55"/>
    </location>
</feature>
<proteinExistence type="predicted"/>
<keyword evidence="8" id="KW-1185">Reference proteome</keyword>
<comment type="caution">
    <text evidence="7">The sequence shown here is derived from an EMBL/GenBank/DDBJ whole genome shotgun (WGS) entry which is preliminary data.</text>
</comment>
<dbReference type="EMBL" id="CAXAMM010004136">
    <property type="protein sequence ID" value="CAK9002537.1"/>
    <property type="molecule type" value="Genomic_DNA"/>
</dbReference>
<feature type="domain" description="Amino acid transporter transmembrane" evidence="6">
    <location>
        <begin position="40"/>
        <end position="144"/>
    </location>
</feature>
<feature type="transmembrane region" description="Helical" evidence="5">
    <location>
        <begin position="110"/>
        <end position="134"/>
    </location>
</feature>
<reference evidence="7 8" key="1">
    <citation type="submission" date="2024-02" db="EMBL/GenBank/DDBJ databases">
        <authorList>
            <person name="Chen Y."/>
            <person name="Shah S."/>
            <person name="Dougan E. K."/>
            <person name="Thang M."/>
            <person name="Chan C."/>
        </authorList>
    </citation>
    <scope>NUCLEOTIDE SEQUENCE [LARGE SCALE GENOMIC DNA]</scope>
</reference>
<evidence type="ECO:0000256" key="3">
    <source>
        <dbReference type="ARBA" id="ARBA00022989"/>
    </source>
</evidence>
<evidence type="ECO:0000256" key="1">
    <source>
        <dbReference type="ARBA" id="ARBA00004370"/>
    </source>
</evidence>
<feature type="transmembrane region" description="Helical" evidence="5">
    <location>
        <begin position="67"/>
        <end position="90"/>
    </location>
</feature>
<organism evidence="7 8">
    <name type="scientific">Durusdinium trenchii</name>
    <dbReference type="NCBI Taxonomy" id="1381693"/>
    <lineage>
        <taxon>Eukaryota</taxon>
        <taxon>Sar</taxon>
        <taxon>Alveolata</taxon>
        <taxon>Dinophyceae</taxon>
        <taxon>Suessiales</taxon>
        <taxon>Symbiodiniaceae</taxon>
        <taxon>Durusdinium</taxon>
    </lineage>
</organism>
<keyword evidence="2 5" id="KW-0812">Transmembrane</keyword>
<keyword evidence="3 5" id="KW-1133">Transmembrane helix</keyword>
<evidence type="ECO:0000313" key="8">
    <source>
        <dbReference type="Proteomes" id="UP001642464"/>
    </source>
</evidence>
<evidence type="ECO:0000313" key="7">
    <source>
        <dbReference type="EMBL" id="CAK9002537.1"/>
    </source>
</evidence>
<dbReference type="Proteomes" id="UP001642464">
    <property type="component" value="Unassembled WGS sequence"/>
</dbReference>
<name>A0ABP0IIX5_9DINO</name>
<accession>A0ABP0IIX5</accession>
<sequence>MFAICAVEMSCAFIHGMFALSDAPPDYHSVGPNIPGGLFDMVLAFGGIAILPYVLADMLQPENSRKVVIKATTQIMFFYLSVAMICYFGWADSIQHETPLRLMMSMSTGYQYAARIISFLFIIKTVTTFPLTFWPLYREVEALLDLHEVPGLQLQLPWAIRRQRFLKAA</sequence>
<gene>
    <name evidence="7" type="ORF">SCF082_LOCUS7389</name>
</gene>
<evidence type="ECO:0000259" key="6">
    <source>
        <dbReference type="Pfam" id="PF01490"/>
    </source>
</evidence>
<keyword evidence="4 5" id="KW-0472">Membrane</keyword>
<protein>
    <submittedName>
        <fullName evidence="7">Aa_trans domain-containing protein</fullName>
    </submittedName>
</protein>
<comment type="subcellular location">
    <subcellularLocation>
        <location evidence="1">Membrane</location>
    </subcellularLocation>
</comment>
<dbReference type="Pfam" id="PF01490">
    <property type="entry name" value="Aa_trans"/>
    <property type="match status" value="1"/>
</dbReference>
<evidence type="ECO:0000256" key="5">
    <source>
        <dbReference type="SAM" id="Phobius"/>
    </source>
</evidence>